<dbReference type="AlphaFoldDB" id="A0A1F7RML0"/>
<keyword evidence="2" id="KW-0472">Membrane</keyword>
<dbReference type="PANTHER" id="PTHR33371">
    <property type="entry name" value="INTERMEMBRANE PHOSPHOLIPID TRANSPORT SYSTEM BINDING PROTEIN MLAD-RELATED"/>
    <property type="match status" value="1"/>
</dbReference>
<dbReference type="Gene3D" id="1.20.5.1230">
    <property type="entry name" value="Apolipoprotein A-I"/>
    <property type="match status" value="1"/>
</dbReference>
<dbReference type="InterPro" id="IPR052336">
    <property type="entry name" value="MlaD_Phospholipid_Transporter"/>
</dbReference>
<evidence type="ECO:0000313" key="5">
    <source>
        <dbReference type="Proteomes" id="UP000179266"/>
    </source>
</evidence>
<keyword evidence="2" id="KW-0812">Transmembrane</keyword>
<evidence type="ECO:0000259" key="3">
    <source>
        <dbReference type="Pfam" id="PF02470"/>
    </source>
</evidence>
<reference evidence="4 5" key="1">
    <citation type="journal article" date="2016" name="Nat. Commun.">
        <title>Thousands of microbial genomes shed light on interconnected biogeochemical processes in an aquifer system.</title>
        <authorList>
            <person name="Anantharaman K."/>
            <person name="Brown C.T."/>
            <person name="Hug L.A."/>
            <person name="Sharon I."/>
            <person name="Castelle C.J."/>
            <person name="Probst A.J."/>
            <person name="Thomas B.C."/>
            <person name="Singh A."/>
            <person name="Wilkins M.J."/>
            <person name="Karaoz U."/>
            <person name="Brodie E.L."/>
            <person name="Williams K.H."/>
            <person name="Hubbard S.S."/>
            <person name="Banfield J.F."/>
        </authorList>
    </citation>
    <scope>NUCLEOTIDE SEQUENCE [LARGE SCALE GENOMIC DNA]</scope>
</reference>
<dbReference type="Proteomes" id="UP000179266">
    <property type="component" value="Unassembled WGS sequence"/>
</dbReference>
<evidence type="ECO:0000313" key="4">
    <source>
        <dbReference type="EMBL" id="OGL42107.1"/>
    </source>
</evidence>
<name>A0A1F7RML0_9BACT</name>
<proteinExistence type="predicted"/>
<dbReference type="InterPro" id="IPR003399">
    <property type="entry name" value="Mce/MlaD"/>
</dbReference>
<protein>
    <recommendedName>
        <fullName evidence="3">Mce/MlaD domain-containing protein</fullName>
    </recommendedName>
</protein>
<evidence type="ECO:0000256" key="2">
    <source>
        <dbReference type="SAM" id="Phobius"/>
    </source>
</evidence>
<keyword evidence="2" id="KW-1133">Transmembrane helix</keyword>
<gene>
    <name evidence="4" type="ORF">A2161_19695</name>
</gene>
<accession>A0A1F7RML0</accession>
<sequence length="497" mass="55969">MNKISTEAKVGFVIFCALVIGVYFTLRIGKYTLPWQEKGYVIYSILDSIPYLEENAPVKYAGVKVGKVKSIAFYEGKAKVKLLIMPRDDQVILIPRDSIAYVLVPLLGESSVEIKQGVLIHIPIKPGEYIQGGPPMGLEQLGTQLSDVIQPLAEDLSALTKGLRNSLVDQNGNNRLNQIVTNLDKTLEYTNQVLEENKSDIREAMSNLRSATEQLDSILKKNKSSIESTLENAKTSSEKFSSLTDKLSSISDQLDGILSRRSEDIDTSLGNIKELTQKLKEILETVEKVVKKIDEGKGTVGKLINDENVYNELKSSMKTLDTSLKNTKGIFSLFRSIRGNVGISGEYLEQHEKVKSYFGVSVVNKSGVLLDLQIVDNPIQYFNAENAHFSDSDMKERQFKVNQEILFSLQVGKQWKGLRFRGGIIESSGGLGFDYSMFKERFRFFVDGWDWNREPDPHIKVYSDIRFYDPFILRLGYDDLLNNDTGSFLFGLGLQYP</sequence>
<dbReference type="PANTHER" id="PTHR33371:SF4">
    <property type="entry name" value="INTERMEMBRANE PHOSPHOLIPID TRANSPORT SYSTEM BINDING PROTEIN MLAD"/>
    <property type="match status" value="1"/>
</dbReference>
<evidence type="ECO:0000256" key="1">
    <source>
        <dbReference type="SAM" id="Coils"/>
    </source>
</evidence>
<feature type="coiled-coil region" evidence="1">
    <location>
        <begin position="191"/>
        <end position="221"/>
    </location>
</feature>
<dbReference type="EMBL" id="MGDD01000334">
    <property type="protein sequence ID" value="OGL42107.1"/>
    <property type="molecule type" value="Genomic_DNA"/>
</dbReference>
<feature type="domain" description="Mce/MlaD" evidence="3">
    <location>
        <begin position="39"/>
        <end position="117"/>
    </location>
</feature>
<comment type="caution">
    <text evidence="4">The sequence shown here is derived from an EMBL/GenBank/DDBJ whole genome shotgun (WGS) entry which is preliminary data.</text>
</comment>
<keyword evidence="1" id="KW-0175">Coiled coil</keyword>
<feature type="transmembrane region" description="Helical" evidence="2">
    <location>
        <begin position="12"/>
        <end position="29"/>
    </location>
</feature>
<dbReference type="Pfam" id="PF02470">
    <property type="entry name" value="MlaD"/>
    <property type="match status" value="1"/>
</dbReference>
<organism evidence="4 5">
    <name type="scientific">Candidatus Schekmanbacteria bacterium RBG_13_48_7</name>
    <dbReference type="NCBI Taxonomy" id="1817878"/>
    <lineage>
        <taxon>Bacteria</taxon>
        <taxon>Candidatus Schekmaniibacteriota</taxon>
    </lineage>
</organism>